<protein>
    <submittedName>
        <fullName evidence="1">Uncharacterized protein</fullName>
    </submittedName>
</protein>
<keyword evidence="2" id="KW-1185">Reference proteome</keyword>
<proteinExistence type="predicted"/>
<organism evidence="1 2">
    <name type="scientific">Mycobacterium basiliense</name>
    <dbReference type="NCBI Taxonomy" id="2094119"/>
    <lineage>
        <taxon>Bacteria</taxon>
        <taxon>Bacillati</taxon>
        <taxon>Actinomycetota</taxon>
        <taxon>Actinomycetes</taxon>
        <taxon>Mycobacteriales</taxon>
        <taxon>Mycobacteriaceae</taxon>
        <taxon>Mycobacterium</taxon>
    </lineage>
</organism>
<dbReference type="AlphaFoldDB" id="A0A447G7P6"/>
<dbReference type="Proteomes" id="UP000269998">
    <property type="component" value="Chromosome"/>
</dbReference>
<evidence type="ECO:0000313" key="1">
    <source>
        <dbReference type="EMBL" id="VDM86497.1"/>
    </source>
</evidence>
<name>A0A447G7P6_9MYCO</name>
<accession>A0A447G7P6</accession>
<dbReference type="OrthoDB" id="9994065at2"/>
<reference evidence="2" key="1">
    <citation type="submission" date="2018-02" db="EMBL/GenBank/DDBJ databases">
        <authorList>
            <person name="Seth-Smith MB H."/>
            <person name="Seth-Smith H."/>
        </authorList>
    </citation>
    <scope>NUCLEOTIDE SEQUENCE [LARGE SCALE GENOMIC DNA]</scope>
</reference>
<dbReference type="KEGG" id="mbai:MB901379_00014"/>
<sequence>MRYFKDYHDVARVDADEFGHAFLHARAETFNYRTNTWREDPMVSTQMMLRGEYESCTQAEAEQVIADFQARRRTG</sequence>
<evidence type="ECO:0000313" key="2">
    <source>
        <dbReference type="Proteomes" id="UP000269998"/>
    </source>
</evidence>
<dbReference type="EMBL" id="LR130759">
    <property type="protein sequence ID" value="VDM86497.1"/>
    <property type="molecule type" value="Genomic_DNA"/>
</dbReference>
<gene>
    <name evidence="1" type="ORF">MB901379_00014</name>
</gene>
<dbReference type="RefSeq" id="WP_158014752.1">
    <property type="nucleotide sequence ID" value="NZ_CBCSKE010000025.1"/>
</dbReference>